<gene>
    <name evidence="1" type="ORF">ABEB36_012448</name>
</gene>
<proteinExistence type="predicted"/>
<dbReference type="Proteomes" id="UP001566132">
    <property type="component" value="Unassembled WGS sequence"/>
</dbReference>
<evidence type="ECO:0000313" key="1">
    <source>
        <dbReference type="EMBL" id="KAL1491930.1"/>
    </source>
</evidence>
<comment type="caution">
    <text evidence="1">The sequence shown here is derived from an EMBL/GenBank/DDBJ whole genome shotgun (WGS) entry which is preliminary data.</text>
</comment>
<sequence>MPPLFYSFLITWAPEYVNSKKKIMTPHLAISDLYRFSVGNVFDRDVTNQGDIMSRIKMLRLNQGPLSEPVCRFSPLNNGSELDKEHGHGHDVNFTFQSHQNCLKLEIMVV</sequence>
<evidence type="ECO:0000313" key="2">
    <source>
        <dbReference type="Proteomes" id="UP001566132"/>
    </source>
</evidence>
<dbReference type="AlphaFoldDB" id="A0ABD1EBJ0"/>
<protein>
    <submittedName>
        <fullName evidence="1">Uncharacterized protein</fullName>
    </submittedName>
</protein>
<reference evidence="1 2" key="1">
    <citation type="submission" date="2024-05" db="EMBL/GenBank/DDBJ databases">
        <title>Genetic variation in Jamaican populations of the coffee berry borer (Hypothenemus hampei).</title>
        <authorList>
            <person name="Errbii M."/>
            <person name="Myrie A."/>
        </authorList>
    </citation>
    <scope>NUCLEOTIDE SEQUENCE [LARGE SCALE GENOMIC DNA]</scope>
    <source>
        <strain evidence="1">JA-Hopewell-2020-01-JO</strain>
        <tissue evidence="1">Whole body</tissue>
    </source>
</reference>
<keyword evidence="2" id="KW-1185">Reference proteome</keyword>
<name>A0ABD1EBJ0_HYPHA</name>
<dbReference type="EMBL" id="JBDJPC010000009">
    <property type="protein sequence ID" value="KAL1491930.1"/>
    <property type="molecule type" value="Genomic_DNA"/>
</dbReference>
<organism evidence="1 2">
    <name type="scientific">Hypothenemus hampei</name>
    <name type="common">Coffee berry borer</name>
    <dbReference type="NCBI Taxonomy" id="57062"/>
    <lineage>
        <taxon>Eukaryota</taxon>
        <taxon>Metazoa</taxon>
        <taxon>Ecdysozoa</taxon>
        <taxon>Arthropoda</taxon>
        <taxon>Hexapoda</taxon>
        <taxon>Insecta</taxon>
        <taxon>Pterygota</taxon>
        <taxon>Neoptera</taxon>
        <taxon>Endopterygota</taxon>
        <taxon>Coleoptera</taxon>
        <taxon>Polyphaga</taxon>
        <taxon>Cucujiformia</taxon>
        <taxon>Curculionidae</taxon>
        <taxon>Scolytinae</taxon>
        <taxon>Hypothenemus</taxon>
    </lineage>
</organism>
<accession>A0ABD1EBJ0</accession>